<evidence type="ECO:0000256" key="1">
    <source>
        <dbReference type="SAM" id="MobiDB-lite"/>
    </source>
</evidence>
<evidence type="ECO:0000313" key="2">
    <source>
        <dbReference type="EMBL" id="EYU33754.1"/>
    </source>
</evidence>
<dbReference type="EMBL" id="KI630752">
    <property type="protein sequence ID" value="EYU33754.1"/>
    <property type="molecule type" value="Genomic_DNA"/>
</dbReference>
<evidence type="ECO:0000313" key="3">
    <source>
        <dbReference type="Proteomes" id="UP000030748"/>
    </source>
</evidence>
<reference evidence="2 3" key="1">
    <citation type="journal article" date="2013" name="Proc. Natl. Acad. Sci. U.S.A.">
        <title>Fine-scale variation in meiotic recombination in Mimulus inferred from population shotgun sequencing.</title>
        <authorList>
            <person name="Hellsten U."/>
            <person name="Wright K.M."/>
            <person name="Jenkins J."/>
            <person name="Shu S."/>
            <person name="Yuan Y."/>
            <person name="Wessler S.R."/>
            <person name="Schmutz J."/>
            <person name="Willis J.H."/>
            <person name="Rokhsar D.S."/>
        </authorList>
    </citation>
    <scope>NUCLEOTIDE SEQUENCE [LARGE SCALE GENOMIC DNA]</scope>
    <source>
        <strain evidence="3">cv. DUN x IM62</strain>
    </source>
</reference>
<dbReference type="STRING" id="4155.A0A022R1B1"/>
<sequence length="456" mass="50507">MQVRHRIGQGNGPNGYRSNAMGGSRISPDGSMRDHQLYNPERRSYRGGYARGGGGGSHSRPFHPTPHHQPPPQHMPPHHPPRENDVFMEAGRLAAAYLVSKGVLPPNALSGGKWRNDSSIMPQLVRRNYSDERGRRKITGSFKNYESGAKRQLKCNSVEESDADVETIKGSDEEEGRIGNYSEQNDEENKEEGNLVRVDNVDSSKEVENVPTEVPTEHDNDSVMERGEKRVLDDVADCREGTSKRPKENVASIDVQSDGCLPLSNSLENRTNISFFPEDNAESSKLVQEKTYDLDLIGAFDVNESQNNDVASVIISPSVAETNKNDATPVDVDLSMNYNFNMPKNNGKRGIIKDAEIEVIDLDNDSGQEDQIFGSPERRGDAVFTDLDGFPNNAHNPDENPDSQDGYGLMISELLGKDNEVGIPGDDDSIYMSLGEIPISFLRAWEQPTQDYGKPF</sequence>
<keyword evidence="3" id="KW-1185">Reference proteome</keyword>
<dbReference type="Proteomes" id="UP000030748">
    <property type="component" value="Unassembled WGS sequence"/>
</dbReference>
<dbReference type="PANTHER" id="PTHR36056">
    <property type="entry name" value="PROTEIN, PUTATIVE-RELATED"/>
    <property type="match status" value="1"/>
</dbReference>
<organism evidence="2 3">
    <name type="scientific">Erythranthe guttata</name>
    <name type="common">Yellow monkey flower</name>
    <name type="synonym">Mimulus guttatus</name>
    <dbReference type="NCBI Taxonomy" id="4155"/>
    <lineage>
        <taxon>Eukaryota</taxon>
        <taxon>Viridiplantae</taxon>
        <taxon>Streptophyta</taxon>
        <taxon>Embryophyta</taxon>
        <taxon>Tracheophyta</taxon>
        <taxon>Spermatophyta</taxon>
        <taxon>Magnoliopsida</taxon>
        <taxon>eudicotyledons</taxon>
        <taxon>Gunneridae</taxon>
        <taxon>Pentapetalae</taxon>
        <taxon>asterids</taxon>
        <taxon>lamiids</taxon>
        <taxon>Lamiales</taxon>
        <taxon>Phrymaceae</taxon>
        <taxon>Erythranthe</taxon>
    </lineage>
</organism>
<dbReference type="InterPro" id="IPR040276">
    <property type="entry name" value="At4g26450-like"/>
</dbReference>
<gene>
    <name evidence="2" type="ORF">MIMGU_mgv1a006125mg</name>
</gene>
<feature type="compositionally biased region" description="Basic and acidic residues" evidence="1">
    <location>
        <begin position="31"/>
        <end position="44"/>
    </location>
</feature>
<feature type="region of interest" description="Disordered" evidence="1">
    <location>
        <begin position="202"/>
        <end position="221"/>
    </location>
</feature>
<proteinExistence type="predicted"/>
<dbReference type="eggNOG" id="ENOG502RBS8">
    <property type="taxonomic scope" value="Eukaryota"/>
</dbReference>
<feature type="region of interest" description="Disordered" evidence="1">
    <location>
        <begin position="156"/>
        <end position="194"/>
    </location>
</feature>
<feature type="region of interest" description="Disordered" evidence="1">
    <location>
        <begin position="1"/>
        <end position="84"/>
    </location>
</feature>
<feature type="compositionally biased region" description="Pro residues" evidence="1">
    <location>
        <begin position="63"/>
        <end position="75"/>
    </location>
</feature>
<dbReference type="PANTHER" id="PTHR36056:SF1">
    <property type="entry name" value="PROTEIN, PUTATIVE-RELATED"/>
    <property type="match status" value="1"/>
</dbReference>
<accession>A0A022R1B1</accession>
<dbReference type="AlphaFoldDB" id="A0A022R1B1"/>
<name>A0A022R1B1_ERYGU</name>
<protein>
    <submittedName>
        <fullName evidence="2">Uncharacterized protein</fullName>
    </submittedName>
</protein>